<feature type="region of interest" description="Disordered" evidence="1">
    <location>
        <begin position="49"/>
        <end position="111"/>
    </location>
</feature>
<dbReference type="Proteomes" id="UP000663864">
    <property type="component" value="Unassembled WGS sequence"/>
</dbReference>
<proteinExistence type="predicted"/>
<evidence type="ECO:0000256" key="2">
    <source>
        <dbReference type="SAM" id="Phobius"/>
    </source>
</evidence>
<keyword evidence="8" id="KW-1185">Reference proteome</keyword>
<dbReference type="Proteomes" id="UP000663870">
    <property type="component" value="Unassembled WGS sequence"/>
</dbReference>
<evidence type="ECO:0000313" key="6">
    <source>
        <dbReference type="EMBL" id="CAF3637173.1"/>
    </source>
</evidence>
<reference evidence="6" key="1">
    <citation type="submission" date="2021-02" db="EMBL/GenBank/DDBJ databases">
        <authorList>
            <person name="Nowell W R."/>
        </authorList>
    </citation>
    <scope>NUCLEOTIDE SEQUENCE</scope>
</reference>
<evidence type="ECO:0000313" key="3">
    <source>
        <dbReference type="EMBL" id="CAF1063344.1"/>
    </source>
</evidence>
<evidence type="ECO:0000313" key="4">
    <source>
        <dbReference type="EMBL" id="CAF1167597.1"/>
    </source>
</evidence>
<feature type="compositionally biased region" description="Low complexity" evidence="1">
    <location>
        <begin position="60"/>
        <end position="82"/>
    </location>
</feature>
<dbReference type="EMBL" id="CAJOBD010000292">
    <property type="protein sequence ID" value="CAF3637173.1"/>
    <property type="molecule type" value="Genomic_DNA"/>
</dbReference>
<dbReference type="EMBL" id="CAJNOT010000717">
    <property type="protein sequence ID" value="CAF1063344.1"/>
    <property type="molecule type" value="Genomic_DNA"/>
</dbReference>
<feature type="compositionally biased region" description="Polar residues" evidence="1">
    <location>
        <begin position="83"/>
        <end position="111"/>
    </location>
</feature>
<sequence>MSSSSSSISVTDIIGIVIGGVLGLATVVGLIITIYVMCCKKNNQSQVWAQPHPYQPPYGPYGQPANSGYYSQQLPYQQSEQQTWNKQSTNNNDQPPNYSAVNPESSSYGKT</sequence>
<gene>
    <name evidence="6" type="ORF">JBS370_LOCUS5600</name>
    <name evidence="5" type="ORF">JXQ802_LOCUS35765</name>
    <name evidence="4" type="ORF">PYM288_LOCUS23087</name>
    <name evidence="3" type="ORF">ZHD862_LOCUS15680</name>
</gene>
<comment type="caution">
    <text evidence="6">The sequence shown here is derived from an EMBL/GenBank/DDBJ whole genome shotgun (WGS) entry which is preliminary data.</text>
</comment>
<keyword evidence="2" id="KW-1133">Transmembrane helix</keyword>
<dbReference type="EMBL" id="CAJNOH010001040">
    <property type="protein sequence ID" value="CAF1167597.1"/>
    <property type="molecule type" value="Genomic_DNA"/>
</dbReference>
<organism evidence="6 7">
    <name type="scientific">Rotaria sordida</name>
    <dbReference type="NCBI Taxonomy" id="392033"/>
    <lineage>
        <taxon>Eukaryota</taxon>
        <taxon>Metazoa</taxon>
        <taxon>Spiralia</taxon>
        <taxon>Gnathifera</taxon>
        <taxon>Rotifera</taxon>
        <taxon>Eurotatoria</taxon>
        <taxon>Bdelloidea</taxon>
        <taxon>Philodinida</taxon>
        <taxon>Philodinidae</taxon>
        <taxon>Rotaria</taxon>
    </lineage>
</organism>
<protein>
    <submittedName>
        <fullName evidence="6">Uncharacterized protein</fullName>
    </submittedName>
</protein>
<evidence type="ECO:0000313" key="8">
    <source>
        <dbReference type="Proteomes" id="UP000663870"/>
    </source>
</evidence>
<dbReference type="Proteomes" id="UP000663836">
    <property type="component" value="Unassembled WGS sequence"/>
</dbReference>
<evidence type="ECO:0000256" key="1">
    <source>
        <dbReference type="SAM" id="MobiDB-lite"/>
    </source>
</evidence>
<keyword evidence="2" id="KW-0472">Membrane</keyword>
<feature type="transmembrane region" description="Helical" evidence="2">
    <location>
        <begin position="13"/>
        <end position="36"/>
    </location>
</feature>
<dbReference type="Proteomes" id="UP000663854">
    <property type="component" value="Unassembled WGS sequence"/>
</dbReference>
<dbReference type="AlphaFoldDB" id="A0A818QE24"/>
<name>A0A818QE24_9BILA</name>
<evidence type="ECO:0000313" key="5">
    <source>
        <dbReference type="EMBL" id="CAF1419417.1"/>
    </source>
</evidence>
<evidence type="ECO:0000313" key="7">
    <source>
        <dbReference type="Proteomes" id="UP000663836"/>
    </source>
</evidence>
<dbReference type="EMBL" id="CAJNOL010001791">
    <property type="protein sequence ID" value="CAF1419417.1"/>
    <property type="molecule type" value="Genomic_DNA"/>
</dbReference>
<accession>A0A818QE24</accession>
<keyword evidence="2" id="KW-0812">Transmembrane</keyword>